<gene>
    <name evidence="2" type="ORF">FAB82_06400</name>
</gene>
<name>A0A4V4HSM9_9ACTN</name>
<dbReference type="OrthoDB" id="4640255at2"/>
<dbReference type="SMART" id="SM00530">
    <property type="entry name" value="HTH_XRE"/>
    <property type="match status" value="1"/>
</dbReference>
<dbReference type="Proteomes" id="UP000308760">
    <property type="component" value="Unassembled WGS sequence"/>
</dbReference>
<dbReference type="Pfam" id="PF01381">
    <property type="entry name" value="HTH_3"/>
    <property type="match status" value="1"/>
</dbReference>
<comment type="caution">
    <text evidence="2">The sequence shown here is derived from an EMBL/GenBank/DDBJ whole genome shotgun (WGS) entry which is preliminary data.</text>
</comment>
<reference evidence="3" key="1">
    <citation type="submission" date="2019-04" db="EMBL/GenBank/DDBJ databases">
        <title>Nocardioides xinjiangensis sp. nov.</title>
        <authorList>
            <person name="Liu S."/>
        </authorList>
    </citation>
    <scope>NUCLEOTIDE SEQUENCE [LARGE SCALE GENOMIC DNA]</scope>
    <source>
        <strain evidence="3">18</strain>
    </source>
</reference>
<dbReference type="AlphaFoldDB" id="A0A4V4HSM9"/>
<dbReference type="GO" id="GO:0003677">
    <property type="term" value="F:DNA binding"/>
    <property type="evidence" value="ECO:0007669"/>
    <property type="project" value="InterPro"/>
</dbReference>
<evidence type="ECO:0000313" key="2">
    <source>
        <dbReference type="EMBL" id="THV42286.1"/>
    </source>
</evidence>
<organism evidence="2 3">
    <name type="scientific">Glycomyces buryatensis</name>
    <dbReference type="NCBI Taxonomy" id="2570927"/>
    <lineage>
        <taxon>Bacteria</taxon>
        <taxon>Bacillati</taxon>
        <taxon>Actinomycetota</taxon>
        <taxon>Actinomycetes</taxon>
        <taxon>Glycomycetales</taxon>
        <taxon>Glycomycetaceae</taxon>
        <taxon>Glycomyces</taxon>
    </lineage>
</organism>
<evidence type="ECO:0000259" key="1">
    <source>
        <dbReference type="PROSITE" id="PS50943"/>
    </source>
</evidence>
<dbReference type="EMBL" id="STGY01000025">
    <property type="protein sequence ID" value="THV42286.1"/>
    <property type="molecule type" value="Genomic_DNA"/>
</dbReference>
<reference evidence="2 3" key="2">
    <citation type="submission" date="2019-05" db="EMBL/GenBank/DDBJ databases">
        <title>Glycomyces buryatensis sp. nov.</title>
        <authorList>
            <person name="Nikitina E."/>
        </authorList>
    </citation>
    <scope>NUCLEOTIDE SEQUENCE [LARGE SCALE GENOMIC DNA]</scope>
    <source>
        <strain evidence="2 3">18</strain>
    </source>
</reference>
<keyword evidence="3" id="KW-1185">Reference proteome</keyword>
<feature type="domain" description="HTH cro/C1-type" evidence="1">
    <location>
        <begin position="40"/>
        <end position="93"/>
    </location>
</feature>
<dbReference type="SUPFAM" id="SSF47413">
    <property type="entry name" value="lambda repressor-like DNA-binding domains"/>
    <property type="match status" value="1"/>
</dbReference>
<dbReference type="InterPro" id="IPR001387">
    <property type="entry name" value="Cro/C1-type_HTH"/>
</dbReference>
<dbReference type="Gene3D" id="1.10.260.40">
    <property type="entry name" value="lambda repressor-like DNA-binding domains"/>
    <property type="match status" value="1"/>
</dbReference>
<dbReference type="InterPro" id="IPR010982">
    <property type="entry name" value="Lambda_DNA-bd_dom_sf"/>
</dbReference>
<dbReference type="RefSeq" id="WP_136533719.1">
    <property type="nucleotide sequence ID" value="NZ_STGY01000025.1"/>
</dbReference>
<accession>A0A4V4HSM9</accession>
<proteinExistence type="predicted"/>
<sequence length="105" mass="11552">MKGYVRWSDIRSEAIERAGGAAAFEEGKRRILAEAQGFRLAELRRARGLTQLQIADRMGVTKGRVSQIEKGSISGQETLARYAEALGGHLSQSIFFEDGDVIRIA</sequence>
<dbReference type="PROSITE" id="PS50943">
    <property type="entry name" value="HTH_CROC1"/>
    <property type="match status" value="1"/>
</dbReference>
<evidence type="ECO:0000313" key="3">
    <source>
        <dbReference type="Proteomes" id="UP000308760"/>
    </source>
</evidence>
<protein>
    <submittedName>
        <fullName evidence="2">Helix-turn-helix transcriptional regulator</fullName>
    </submittedName>
</protein>
<dbReference type="CDD" id="cd00093">
    <property type="entry name" value="HTH_XRE"/>
    <property type="match status" value="1"/>
</dbReference>